<dbReference type="PROSITE" id="PS51500">
    <property type="entry name" value="SIN"/>
    <property type="match status" value="1"/>
</dbReference>
<keyword evidence="3" id="KW-1185">Reference proteome</keyword>
<accession>A0A972GVA8</accession>
<dbReference type="Pfam" id="PF08671">
    <property type="entry name" value="SinI"/>
    <property type="match status" value="1"/>
</dbReference>
<dbReference type="RefSeq" id="WP_171655553.1">
    <property type="nucleotide sequence ID" value="NZ_WHOD01000109.1"/>
</dbReference>
<dbReference type="GO" id="GO:0046983">
    <property type="term" value="F:protein dimerization activity"/>
    <property type="evidence" value="ECO:0007669"/>
    <property type="project" value="InterPro"/>
</dbReference>
<dbReference type="InterPro" id="IPR036281">
    <property type="entry name" value="SinR/SinI_dimer_dom_sf"/>
</dbReference>
<dbReference type="SUPFAM" id="SSF47406">
    <property type="entry name" value="SinR repressor dimerisation domain-like"/>
    <property type="match status" value="1"/>
</dbReference>
<dbReference type="GO" id="GO:0003677">
    <property type="term" value="F:DNA binding"/>
    <property type="evidence" value="ECO:0007669"/>
    <property type="project" value="UniProtKB-KW"/>
</dbReference>
<dbReference type="AlphaFoldDB" id="A0A972GVA8"/>
<comment type="caution">
    <text evidence="2">The sequence shown here is derived from an EMBL/GenBank/DDBJ whole genome shotgun (WGS) entry which is preliminary data.</text>
</comment>
<dbReference type="GO" id="GO:0006355">
    <property type="term" value="P:regulation of DNA-templated transcription"/>
    <property type="evidence" value="ECO:0007669"/>
    <property type="project" value="InterPro"/>
</dbReference>
<evidence type="ECO:0000313" key="3">
    <source>
        <dbReference type="Proteomes" id="UP000641588"/>
    </source>
</evidence>
<gene>
    <name evidence="2" type="primary">sinI</name>
    <name evidence="2" type="ORF">GC093_29415</name>
</gene>
<feature type="domain" description="Sin" evidence="1">
    <location>
        <begin position="4"/>
        <end position="42"/>
    </location>
</feature>
<organism evidence="2 3">
    <name type="scientific">Paenibacillus foliorum</name>
    <dbReference type="NCBI Taxonomy" id="2654974"/>
    <lineage>
        <taxon>Bacteria</taxon>
        <taxon>Bacillati</taxon>
        <taxon>Bacillota</taxon>
        <taxon>Bacilli</taxon>
        <taxon>Bacillales</taxon>
        <taxon>Paenibacillaceae</taxon>
        <taxon>Paenibacillus</taxon>
    </lineage>
</organism>
<evidence type="ECO:0000313" key="2">
    <source>
        <dbReference type="EMBL" id="NOU97317.1"/>
    </source>
</evidence>
<dbReference type="EMBL" id="WHOD01000109">
    <property type="protein sequence ID" value="NOU97317.1"/>
    <property type="molecule type" value="Genomic_DNA"/>
</dbReference>
<dbReference type="InterPro" id="IPR010981">
    <property type="entry name" value="SinR/SinI_dimer_dom"/>
</dbReference>
<evidence type="ECO:0000259" key="1">
    <source>
        <dbReference type="PROSITE" id="PS51500"/>
    </source>
</evidence>
<protein>
    <submittedName>
        <fullName evidence="2">DNA-binding anti-repressor SinI</fullName>
    </submittedName>
</protein>
<sequence>MNLIYQKAIEEKLDMEWASLIILSRKMGISIEEIREFLKLCPIKENGGNKA</sequence>
<keyword evidence="2" id="KW-0238">DNA-binding</keyword>
<name>A0A972GVA8_9BACL</name>
<reference evidence="2" key="1">
    <citation type="submission" date="2019-10" db="EMBL/GenBank/DDBJ databases">
        <title>Description of Paenibacillus glebae sp. nov.</title>
        <authorList>
            <person name="Carlier A."/>
            <person name="Qi S."/>
        </authorList>
    </citation>
    <scope>NUCLEOTIDE SEQUENCE</scope>
    <source>
        <strain evidence="2">LMG 31456</strain>
    </source>
</reference>
<proteinExistence type="predicted"/>
<dbReference type="Proteomes" id="UP000641588">
    <property type="component" value="Unassembled WGS sequence"/>
</dbReference>